<dbReference type="GO" id="GO:0006139">
    <property type="term" value="P:nucleobase-containing compound metabolic process"/>
    <property type="evidence" value="ECO:0007669"/>
    <property type="project" value="InterPro"/>
</dbReference>
<feature type="domain" description="3'-5' exonuclease" evidence="2">
    <location>
        <begin position="382"/>
        <end position="579"/>
    </location>
</feature>
<feature type="compositionally biased region" description="Low complexity" evidence="1">
    <location>
        <begin position="319"/>
        <end position="328"/>
    </location>
</feature>
<dbReference type="Pfam" id="PF01612">
    <property type="entry name" value="DNA_pol_A_exo1"/>
    <property type="match status" value="1"/>
</dbReference>
<dbReference type="GO" id="GO:0003676">
    <property type="term" value="F:nucleic acid binding"/>
    <property type="evidence" value="ECO:0007669"/>
    <property type="project" value="InterPro"/>
</dbReference>
<dbReference type="PANTHER" id="PTHR46814:SF1">
    <property type="entry name" value="EGALITARIAN, ISOFORM B"/>
    <property type="match status" value="1"/>
</dbReference>
<dbReference type="CDD" id="cd06148">
    <property type="entry name" value="Egl_like_exo"/>
    <property type="match status" value="1"/>
</dbReference>
<dbReference type="InterPro" id="IPR036397">
    <property type="entry name" value="RNaseH_sf"/>
</dbReference>
<dbReference type="Pfam" id="PF23713">
    <property type="entry name" value="WHD_Egal"/>
    <property type="match status" value="3"/>
</dbReference>
<dbReference type="SMART" id="SM00474">
    <property type="entry name" value="35EXOc"/>
    <property type="match status" value="1"/>
</dbReference>
<feature type="region of interest" description="Disordered" evidence="1">
    <location>
        <begin position="256"/>
        <end position="328"/>
    </location>
</feature>
<dbReference type="GO" id="GO:0008408">
    <property type="term" value="F:3'-5' exonuclease activity"/>
    <property type="evidence" value="ECO:0007669"/>
    <property type="project" value="InterPro"/>
</dbReference>
<dbReference type="PANTHER" id="PTHR46814">
    <property type="entry name" value="EGALITARIAN, ISOFORM B"/>
    <property type="match status" value="1"/>
</dbReference>
<sequence length="829" mass="93894">MDSSEYELVRNMTLLFFFERLMDKGGPRSLHDLSCQFGAKGFTKEMRQIAGGSQSGLKKFLAQYPALFSIDGDYVCVNTFSPVVEEDDGTKLLKKRDYAQEAVEYFSNKLIQYGVGTEVPIKSLLGHRSQASPEVRHISGQHFREFKDFLSKYPDAFVVIEDNVILKQYEGMKAEPFKELEPDISIDPEVTARLLDFLEQCIVQKGVILVDQLFNLVTEKFPEGSTMFQTQQDLSTFLKMTPDAFHVQSNLVTLIGKPKPFEQKDKSSENDDDKNKKKKPKEEIEKSQNNHISFNRQAPIQPSSQPDSLTSNNSSTQPNSLTSNSVEVNNSVSPTVSIQQQTLKQRINSLLMKTLAENTERDRYLQNAVIGEALKSKVSQQTKVIVSVRDCLQIVDEILYPRKSTADGKSVVSFDCEGINVGPKGRLTLLQIGTMSGLIYIFDLITCPTILQAGGLQKLLESDNVIKVIHDCKNDSANLFHQFGITLVNIFDTQAAHSVIEYQNTGKPVYKVKNANLNTLCDLYGAPSNVLKEQLKNIYRRDQRYWARRPLTRDMIVYASSDVQSLVPLIYNAMSKLIKPEMQKLFNELCEEQILMHINPNEVKVRKKQRKIETEVADLRRKMDETIGKNIVLSNREIRLLRYLELTKEEKEKLKGSYKVAKKLEKLESMGQEKNDSSDEDDDDDKNDDTEYPSLDSYTSENSHSGGIVSPRNLEPPSLTESMQMVDEILSDGQMDGFEKIERIEAILSAVTGTSNETETSESTRSSPTKCSCMCQGNKNVFQNENKIQRKEAACQTLSTGDIVITRIFFTEEEEERERLLNTPKKQAA</sequence>
<dbReference type="AlphaFoldDB" id="A0A232FA19"/>
<feature type="compositionally biased region" description="Basic and acidic residues" evidence="1">
    <location>
        <begin position="259"/>
        <end position="288"/>
    </location>
</feature>
<name>A0A232FA19_9HYME</name>
<feature type="region of interest" description="Disordered" evidence="1">
    <location>
        <begin position="666"/>
        <end position="719"/>
    </location>
</feature>
<dbReference type="STRING" id="543379.A0A232FA19"/>
<dbReference type="Proteomes" id="UP000215335">
    <property type="component" value="Unassembled WGS sequence"/>
</dbReference>
<evidence type="ECO:0000313" key="3">
    <source>
        <dbReference type="EMBL" id="OXU27157.1"/>
    </source>
</evidence>
<dbReference type="EMBL" id="NNAY01000655">
    <property type="protein sequence ID" value="OXU27157.1"/>
    <property type="molecule type" value="Genomic_DNA"/>
</dbReference>
<dbReference type="InterPro" id="IPR012337">
    <property type="entry name" value="RNaseH-like_sf"/>
</dbReference>
<organism evidence="3 4">
    <name type="scientific">Trichomalopsis sarcophagae</name>
    <dbReference type="NCBI Taxonomy" id="543379"/>
    <lineage>
        <taxon>Eukaryota</taxon>
        <taxon>Metazoa</taxon>
        <taxon>Ecdysozoa</taxon>
        <taxon>Arthropoda</taxon>
        <taxon>Hexapoda</taxon>
        <taxon>Insecta</taxon>
        <taxon>Pterygota</taxon>
        <taxon>Neoptera</taxon>
        <taxon>Endopterygota</taxon>
        <taxon>Hymenoptera</taxon>
        <taxon>Apocrita</taxon>
        <taxon>Proctotrupomorpha</taxon>
        <taxon>Chalcidoidea</taxon>
        <taxon>Pteromalidae</taxon>
        <taxon>Pteromalinae</taxon>
        <taxon>Trichomalopsis</taxon>
    </lineage>
</organism>
<protein>
    <recommendedName>
        <fullName evidence="2">3'-5' exonuclease domain-containing protein</fullName>
    </recommendedName>
</protein>
<dbReference type="InterPro" id="IPR002562">
    <property type="entry name" value="3'-5'_exonuclease_dom"/>
</dbReference>
<evidence type="ECO:0000256" key="1">
    <source>
        <dbReference type="SAM" id="MobiDB-lite"/>
    </source>
</evidence>
<dbReference type="OrthoDB" id="26838at2759"/>
<dbReference type="InterPro" id="IPR056589">
    <property type="entry name" value="WH_Egal-1"/>
</dbReference>
<evidence type="ECO:0000259" key="2">
    <source>
        <dbReference type="SMART" id="SM00474"/>
    </source>
</evidence>
<feature type="compositionally biased region" description="Basic and acidic residues" evidence="1">
    <location>
        <begin position="666"/>
        <end position="677"/>
    </location>
</feature>
<reference evidence="3 4" key="1">
    <citation type="journal article" date="2017" name="Curr. Biol.">
        <title>The Evolution of Venom by Co-option of Single-Copy Genes.</title>
        <authorList>
            <person name="Martinson E.O."/>
            <person name="Mrinalini"/>
            <person name="Kelkar Y.D."/>
            <person name="Chang C.H."/>
            <person name="Werren J.H."/>
        </authorList>
    </citation>
    <scope>NUCLEOTIDE SEQUENCE [LARGE SCALE GENOMIC DNA]</scope>
    <source>
        <strain evidence="3 4">Alberta</strain>
        <tissue evidence="3">Whole body</tissue>
    </source>
</reference>
<comment type="caution">
    <text evidence="3">The sequence shown here is derived from an EMBL/GenBank/DDBJ whole genome shotgun (WGS) entry which is preliminary data.</text>
</comment>
<dbReference type="Gene3D" id="3.30.420.10">
    <property type="entry name" value="Ribonuclease H-like superfamily/Ribonuclease H"/>
    <property type="match status" value="1"/>
</dbReference>
<proteinExistence type="predicted"/>
<accession>A0A232FA19</accession>
<feature type="compositionally biased region" description="Acidic residues" evidence="1">
    <location>
        <begin position="678"/>
        <end position="691"/>
    </location>
</feature>
<gene>
    <name evidence="3" type="ORF">TSAR_016201</name>
</gene>
<evidence type="ECO:0000313" key="4">
    <source>
        <dbReference type="Proteomes" id="UP000215335"/>
    </source>
</evidence>
<dbReference type="SUPFAM" id="SSF53098">
    <property type="entry name" value="Ribonuclease H-like"/>
    <property type="match status" value="1"/>
</dbReference>
<feature type="compositionally biased region" description="Polar residues" evidence="1">
    <location>
        <begin position="696"/>
        <end position="705"/>
    </location>
</feature>
<feature type="compositionally biased region" description="Polar residues" evidence="1">
    <location>
        <begin position="289"/>
        <end position="318"/>
    </location>
</feature>
<keyword evidence="4" id="KW-1185">Reference proteome</keyword>